<evidence type="ECO:0000256" key="1">
    <source>
        <dbReference type="HAMAP-Rule" id="MF_01411"/>
    </source>
</evidence>
<reference evidence="3 4" key="1">
    <citation type="submission" date="2016-11" db="EMBL/GenBank/DDBJ databases">
        <authorList>
            <person name="Varghese N."/>
            <person name="Submissions S."/>
        </authorList>
    </citation>
    <scope>NUCLEOTIDE SEQUENCE [LARGE SCALE GENOMIC DNA]</scope>
    <source>
        <strain evidence="3 4">DSM 28249</strain>
    </source>
</reference>
<feature type="domain" description="LptD C-terminal" evidence="2">
    <location>
        <begin position="276"/>
        <end position="653"/>
    </location>
</feature>
<proteinExistence type="inferred from homology"/>
<comment type="subunit">
    <text evidence="1">Component of the lipopolysaccharide transport and assembly complex.</text>
</comment>
<dbReference type="InterPro" id="IPR020889">
    <property type="entry name" value="LipoPS_assembly_LptD"/>
</dbReference>
<dbReference type="Proteomes" id="UP000322545">
    <property type="component" value="Unassembled WGS sequence"/>
</dbReference>
<dbReference type="GO" id="GO:0009279">
    <property type="term" value="C:cell outer membrane"/>
    <property type="evidence" value="ECO:0007669"/>
    <property type="project" value="UniProtKB-SubCell"/>
</dbReference>
<dbReference type="InterPro" id="IPR007543">
    <property type="entry name" value="LptD_C"/>
</dbReference>
<dbReference type="GO" id="GO:0015920">
    <property type="term" value="P:lipopolysaccharide transport"/>
    <property type="evidence" value="ECO:0007669"/>
    <property type="project" value="InterPro"/>
</dbReference>
<keyword evidence="1" id="KW-0998">Cell outer membrane</keyword>
<evidence type="ECO:0000313" key="4">
    <source>
        <dbReference type="Proteomes" id="UP000322545"/>
    </source>
</evidence>
<evidence type="ECO:0000259" key="2">
    <source>
        <dbReference type="Pfam" id="PF04453"/>
    </source>
</evidence>
<protein>
    <recommendedName>
        <fullName evidence="1">LPS-assembly protein LptD</fullName>
    </recommendedName>
</protein>
<accession>A0A1M7CPC0</accession>
<dbReference type="InterPro" id="IPR050218">
    <property type="entry name" value="LptD"/>
</dbReference>
<comment type="caution">
    <text evidence="1">Lacks conserved residue(s) required for the propagation of feature annotation.</text>
</comment>
<keyword evidence="1" id="KW-0732">Signal</keyword>
<comment type="subcellular location">
    <subcellularLocation>
        <location evidence="1">Cell outer membrane</location>
    </subcellularLocation>
</comment>
<dbReference type="HAMAP" id="MF_01411">
    <property type="entry name" value="LPS_assembly_LptD"/>
    <property type="match status" value="1"/>
</dbReference>
<dbReference type="GO" id="GO:1990351">
    <property type="term" value="C:transporter complex"/>
    <property type="evidence" value="ECO:0007669"/>
    <property type="project" value="TreeGrafter"/>
</dbReference>
<comment type="similarity">
    <text evidence="1">Belongs to the LptD family.</text>
</comment>
<dbReference type="AlphaFoldDB" id="A0A1M7CPC0"/>
<name>A0A1M7CPC0_9RHOB</name>
<keyword evidence="4" id="KW-1185">Reference proteome</keyword>
<dbReference type="GO" id="GO:0043165">
    <property type="term" value="P:Gram-negative-bacterium-type cell outer membrane assembly"/>
    <property type="evidence" value="ECO:0007669"/>
    <property type="project" value="UniProtKB-UniRule"/>
</dbReference>
<dbReference type="EMBL" id="FRCB01000002">
    <property type="protein sequence ID" value="SHL69007.1"/>
    <property type="molecule type" value="Genomic_DNA"/>
</dbReference>
<feature type="chain" id="PRO_5013412390" description="LPS-assembly protein LptD" evidence="1">
    <location>
        <begin position="19"/>
        <end position="728"/>
    </location>
</feature>
<gene>
    <name evidence="1" type="primary">lptD</name>
    <name evidence="3" type="ORF">SAMN05443432_102240</name>
</gene>
<organism evidence="3 4">
    <name type="scientific">Roseovarius litoreus</name>
    <dbReference type="NCBI Taxonomy" id="1155722"/>
    <lineage>
        <taxon>Bacteria</taxon>
        <taxon>Pseudomonadati</taxon>
        <taxon>Pseudomonadota</taxon>
        <taxon>Alphaproteobacteria</taxon>
        <taxon>Rhodobacterales</taxon>
        <taxon>Roseobacteraceae</taxon>
        <taxon>Roseovarius</taxon>
    </lineage>
</organism>
<dbReference type="Pfam" id="PF04453">
    <property type="entry name" value="LptD"/>
    <property type="match status" value="1"/>
</dbReference>
<dbReference type="PANTHER" id="PTHR30189:SF1">
    <property type="entry name" value="LPS-ASSEMBLY PROTEIN LPTD"/>
    <property type="match status" value="1"/>
</dbReference>
<evidence type="ECO:0000313" key="3">
    <source>
        <dbReference type="EMBL" id="SHL69007.1"/>
    </source>
</evidence>
<comment type="function">
    <text evidence="1">Involved in the assembly of lipopolysaccharide (LPS) at the surface of the outer membrane.</text>
</comment>
<dbReference type="RefSeq" id="WP_149778594.1">
    <property type="nucleotide sequence ID" value="NZ_FRCB01000002.1"/>
</dbReference>
<keyword evidence="1" id="KW-0472">Membrane</keyword>
<sequence precursor="true">MIRSLPALILSLALGLWPATGITQDASPPQQGAILLADDVRLMADDRLVASGNVEAMYGDQRLQAKSITYDQKTDTLTIEGPIILRQGDSTLVLADAGELDRKMRNGLLTGARVVLESQVQLAANAMVTVEGRYSQLYKTAVTSCRICETGRPPLWQIRARKVVHDQQERQLYFSDAQLRVLDMPVFYLPRLRLPDPTLERATGFLLPSIINSSLLGSGLKLPYFIKIGDHRDLTLTPFLTNKSRTLEFRYRQAFHNGDLLIRGAVTDDDVGLESTRGYLFAIGRFDLKRDFELTFDVEVASDDAYLFDYGYSYKDWLDSEIAIERARRDEFIRGALTYYHSQRLGQSNSTLPTIVGNAQYEKRLFPERIGGELRFGAQAHGHYRSSDLRTDGADLDIWADGRDMLRFTASADWLRNWALPSGVLAEVQAGLAIDHFDVTQGGGLGLSSATEVTPSTSVQLRWPLVKSSANGVTQVIEPVAQLSWVGGSNPAIPNDESTQIEFDEGNLFSLSRYSAPDRRERGLNAAYGVQWTRFDPDGWEASLAFGQVFRNEREIEATGVPSLTDSSGLQDRFSDVLFAGQYKTQNGLTLTARGLFDDGFRATKAEARASWYNDRTSLSGTYIWLRNDPAEQRPDNVSEWSFSGSYRLARHWTGRANWRYDVARDIPVSSGLGLTYTNECVELSVNASRWYSSSSILQETTNITFTVALLGFTTKTQENSYTRTCKN</sequence>
<feature type="signal peptide" evidence="1">
    <location>
        <begin position="1"/>
        <end position="18"/>
    </location>
</feature>
<dbReference type="PANTHER" id="PTHR30189">
    <property type="entry name" value="LPS-ASSEMBLY PROTEIN"/>
    <property type="match status" value="1"/>
</dbReference>